<evidence type="ECO:0000313" key="5">
    <source>
        <dbReference type="Proteomes" id="UP000030140"/>
    </source>
</evidence>
<dbReference type="InterPro" id="IPR007431">
    <property type="entry name" value="ACP_PD"/>
</dbReference>
<comment type="caution">
    <text evidence="4">The sequence shown here is derived from an EMBL/GenBank/DDBJ whole genome shotgun (WGS) entry which is preliminary data.</text>
</comment>
<dbReference type="RefSeq" id="WP_035324706.1">
    <property type="nucleotide sequence ID" value="NZ_CP015125.1"/>
</dbReference>
<name>A0A0A2GT04_9FLAO</name>
<dbReference type="GO" id="GO:0008770">
    <property type="term" value="F:[acyl-carrier-protein] phosphodiesterase activity"/>
    <property type="evidence" value="ECO:0007669"/>
    <property type="project" value="InterPro"/>
</dbReference>
<dbReference type="Proteomes" id="UP000030140">
    <property type="component" value="Unassembled WGS sequence"/>
</dbReference>
<evidence type="ECO:0000256" key="2">
    <source>
        <dbReference type="ARBA" id="ARBA00022801"/>
    </source>
</evidence>
<evidence type="ECO:0000256" key="3">
    <source>
        <dbReference type="ARBA" id="ARBA00023098"/>
    </source>
</evidence>
<dbReference type="PANTHER" id="PTHR38764:SF1">
    <property type="entry name" value="ACYL CARRIER PROTEIN PHOSPHODIESTERASE"/>
    <property type="match status" value="1"/>
</dbReference>
<sequence length="194" mass="22945">MNFLAHIYLTDGLPMETIGNFMADGIKGKKYLKYSDDIQRGILVHRWIDSYTDSHPIVKQSTKRLHAKYGHYSGVIVDIIYDHFLAKNWNNYHDTALDVYIDDFYQLLQDHHHLLTGRIQKMMIPMMEQNWLLSYATMEGIGTVLYNMNIRTKRRVAMDKAIEDLAEHYEAFEDEFTRFFKELQAFVALKLEEL</sequence>
<dbReference type="EMBL" id="JSAQ01000001">
    <property type="protein sequence ID" value="KGO05663.1"/>
    <property type="molecule type" value="Genomic_DNA"/>
</dbReference>
<dbReference type="PATRIC" id="fig|1300343.5.peg.2241"/>
<dbReference type="GO" id="GO:0006633">
    <property type="term" value="P:fatty acid biosynthetic process"/>
    <property type="evidence" value="ECO:0007669"/>
    <property type="project" value="InterPro"/>
</dbReference>
<organism evidence="4 5">
    <name type="scientific">Dokdonia donghaensis DSW-1</name>
    <dbReference type="NCBI Taxonomy" id="1300343"/>
    <lineage>
        <taxon>Bacteria</taxon>
        <taxon>Pseudomonadati</taxon>
        <taxon>Bacteroidota</taxon>
        <taxon>Flavobacteriia</taxon>
        <taxon>Flavobacteriales</taxon>
        <taxon>Flavobacteriaceae</taxon>
        <taxon>Dokdonia</taxon>
    </lineage>
</organism>
<keyword evidence="1" id="KW-0444">Lipid biosynthesis</keyword>
<evidence type="ECO:0000313" key="4">
    <source>
        <dbReference type="EMBL" id="KGO05663.1"/>
    </source>
</evidence>
<keyword evidence="3" id="KW-0443">Lipid metabolism</keyword>
<dbReference type="KEGG" id="ddo:I597_2222"/>
<keyword evidence="2" id="KW-0378">Hydrolase</keyword>
<keyword evidence="5" id="KW-1185">Reference proteome</keyword>
<dbReference type="OrthoDB" id="8442777at2"/>
<gene>
    <name evidence="4" type="ORF">NV36_01565</name>
</gene>
<accession>A0A0A2GT04</accession>
<dbReference type="Pfam" id="PF04336">
    <property type="entry name" value="ACP_PD"/>
    <property type="match status" value="1"/>
</dbReference>
<proteinExistence type="predicted"/>
<evidence type="ECO:0000256" key="1">
    <source>
        <dbReference type="ARBA" id="ARBA00022516"/>
    </source>
</evidence>
<protein>
    <submittedName>
        <fullName evidence="4">ACP phosphodiesterase</fullName>
    </submittedName>
</protein>
<reference evidence="4 5" key="1">
    <citation type="submission" date="2014-10" db="EMBL/GenBank/DDBJ databases">
        <title>Draft genome sequence of the proteorhodopsin-containing marine bacterium Dokdonia donghaensis.</title>
        <authorList>
            <person name="Gomez-Consarnau L."/>
            <person name="Gonzalez J.M."/>
            <person name="Riedel T."/>
            <person name="Jaenicke S."/>
            <person name="Wagner-Doebler I."/>
            <person name="Fuhrman J.A."/>
        </authorList>
    </citation>
    <scope>NUCLEOTIDE SEQUENCE [LARGE SCALE GENOMIC DNA]</scope>
    <source>
        <strain evidence="4 5">DSW-1</strain>
    </source>
</reference>
<dbReference type="PANTHER" id="PTHR38764">
    <property type="entry name" value="ACYL CARRIER PROTEIN PHOSPHODIESTERASE"/>
    <property type="match status" value="1"/>
</dbReference>
<dbReference type="PIRSF" id="PIRSF011489">
    <property type="entry name" value="DUF479"/>
    <property type="match status" value="1"/>
</dbReference>
<dbReference type="AlphaFoldDB" id="A0A0A2GT04"/>